<accession>A0ABU4INS5</accession>
<organism evidence="1 2">
    <name type="scientific">Vibrio rhizosphaerae</name>
    <dbReference type="NCBI Taxonomy" id="398736"/>
    <lineage>
        <taxon>Bacteria</taxon>
        <taxon>Pseudomonadati</taxon>
        <taxon>Pseudomonadota</taxon>
        <taxon>Gammaproteobacteria</taxon>
        <taxon>Vibrionales</taxon>
        <taxon>Vibrionaceae</taxon>
        <taxon>Vibrio</taxon>
    </lineage>
</organism>
<protein>
    <submittedName>
        <fullName evidence="1">Uncharacterized protein</fullName>
    </submittedName>
</protein>
<name>A0ABU4INS5_9VIBR</name>
<dbReference type="EMBL" id="JAWRCP010000001">
    <property type="protein sequence ID" value="MDW6091072.1"/>
    <property type="molecule type" value="Genomic_DNA"/>
</dbReference>
<evidence type="ECO:0000313" key="2">
    <source>
        <dbReference type="Proteomes" id="UP001279860"/>
    </source>
</evidence>
<evidence type="ECO:0000313" key="1">
    <source>
        <dbReference type="EMBL" id="MDW6091072.1"/>
    </source>
</evidence>
<gene>
    <name evidence="1" type="ORF">SBX64_00475</name>
</gene>
<dbReference type="RefSeq" id="WP_318584116.1">
    <property type="nucleotide sequence ID" value="NZ_JAWRCP010000001.1"/>
</dbReference>
<proteinExistence type="predicted"/>
<keyword evidence="2" id="KW-1185">Reference proteome</keyword>
<dbReference type="Proteomes" id="UP001279860">
    <property type="component" value="Unassembled WGS sequence"/>
</dbReference>
<reference evidence="1 2" key="1">
    <citation type="submission" date="2023-11" db="EMBL/GenBank/DDBJ databases">
        <title>Plant-associative lifestyle of Vibrio porteresiae and its evolutionary dynamics.</title>
        <authorList>
            <person name="Rameshkumar N."/>
            <person name="Kirti K."/>
        </authorList>
    </citation>
    <scope>NUCLEOTIDE SEQUENCE [LARGE SCALE GENOMIC DNA]</scope>
    <source>
        <strain evidence="1 2">MSSRF7</strain>
    </source>
</reference>
<sequence>MEFKGYKVIDNVVTQRELSIIIDYLAILRNNKKLKGNTDSESAHMYYAVPYFEAMLSYFRDTVSSVVGEVVYPSYSFLWNYKKGHIVPKHKDRNSVDYIISMNINIAGEDGWDLVIEGESVALKNGQALILDGKKLEHWRDACPYDNRLQLILCYTRDESLLFDGRKHLAFDPIPQVITSPFNSGLEIQDKSVLEAANARV</sequence>
<comment type="caution">
    <text evidence="1">The sequence shown here is derived from an EMBL/GenBank/DDBJ whole genome shotgun (WGS) entry which is preliminary data.</text>
</comment>